<dbReference type="AlphaFoldDB" id="A0A977KVK9"/>
<accession>A0A977KVK9</accession>
<sequence>MTARGFKLDSDNRLNNFAIEPKVYVDDTVQAGWTEYAEKMNGRFAMIGFVALLGMEVLTGHGVIGWLTSL</sequence>
<protein>
    <submittedName>
        <fullName evidence="2">Chlorophyll a/b-binding protein</fullName>
    </submittedName>
</protein>
<keyword evidence="1" id="KW-0472">Membrane</keyword>
<feature type="transmembrane region" description="Helical" evidence="1">
    <location>
        <begin position="44"/>
        <end position="67"/>
    </location>
</feature>
<name>A0A977KVK9_9CYAN</name>
<reference evidence="2" key="1">
    <citation type="submission" date="2021-04" db="EMBL/GenBank/DDBJ databases">
        <title>Genome sequence of Woronichinia naegeliana from Washington state freshwater lake bloom.</title>
        <authorList>
            <person name="Dreher T.W."/>
        </authorList>
    </citation>
    <scope>NUCLEOTIDE SEQUENCE</scope>
    <source>
        <strain evidence="2">WA131</strain>
    </source>
</reference>
<proteinExistence type="predicted"/>
<dbReference type="Proteomes" id="UP001065613">
    <property type="component" value="Chromosome"/>
</dbReference>
<keyword evidence="1" id="KW-1133">Transmembrane helix</keyword>
<keyword evidence="1" id="KW-0812">Transmembrane</keyword>
<dbReference type="SUPFAM" id="SSF103511">
    <property type="entry name" value="Chlorophyll a-b binding protein"/>
    <property type="match status" value="1"/>
</dbReference>
<evidence type="ECO:0000256" key="1">
    <source>
        <dbReference type="SAM" id="Phobius"/>
    </source>
</evidence>
<evidence type="ECO:0000313" key="2">
    <source>
        <dbReference type="EMBL" id="UXE59736.1"/>
    </source>
</evidence>
<gene>
    <name evidence="2" type="ORF">KA717_28965</name>
</gene>
<dbReference type="EMBL" id="CP073041">
    <property type="protein sequence ID" value="UXE59736.1"/>
    <property type="molecule type" value="Genomic_DNA"/>
</dbReference>
<dbReference type="KEGG" id="wna:KA717_28965"/>
<dbReference type="Gene3D" id="1.10.3460.10">
    <property type="entry name" value="Chlorophyll a/b binding protein domain"/>
    <property type="match status" value="1"/>
</dbReference>
<organism evidence="2">
    <name type="scientific">Woronichinia naegeliana WA131</name>
    <dbReference type="NCBI Taxonomy" id="2824559"/>
    <lineage>
        <taxon>Bacteria</taxon>
        <taxon>Bacillati</taxon>
        <taxon>Cyanobacteriota</taxon>
        <taxon>Cyanophyceae</taxon>
        <taxon>Synechococcales</taxon>
        <taxon>Coelosphaeriaceae</taxon>
        <taxon>Woronichinia</taxon>
    </lineage>
</organism>